<dbReference type="Gene3D" id="2.60.20.10">
    <property type="entry name" value="Crystallins"/>
    <property type="match status" value="1"/>
</dbReference>
<feature type="signal peptide" evidence="1">
    <location>
        <begin position="1"/>
        <end position="18"/>
    </location>
</feature>
<accession>A0A9P4HXJ0</accession>
<keyword evidence="3" id="KW-1185">Reference proteome</keyword>
<evidence type="ECO:0000256" key="1">
    <source>
        <dbReference type="SAM" id="SignalP"/>
    </source>
</evidence>
<dbReference type="AlphaFoldDB" id="A0A9P4HXJ0"/>
<keyword evidence="1" id="KW-0732">Signal</keyword>
<sequence>MIATAFLAAAILATTATSIPAPVTVTAVPGSTHANVLVCHGKDYHSTCYNVITAYGSCYNFDPLNNKIDSAKTDPNSVCMLWDSADCVGDIYSSLSINNEGRKDLSLRHFKNKASSMSCVDVTKLNTV</sequence>
<dbReference type="EMBL" id="ML978721">
    <property type="protein sequence ID" value="KAF2087065.1"/>
    <property type="molecule type" value="Genomic_DNA"/>
</dbReference>
<feature type="chain" id="PRO_5040392311" evidence="1">
    <location>
        <begin position="19"/>
        <end position="128"/>
    </location>
</feature>
<comment type="caution">
    <text evidence="2">The sequence shown here is derived from an EMBL/GenBank/DDBJ whole genome shotgun (WGS) entry which is preliminary data.</text>
</comment>
<reference evidence="2" key="1">
    <citation type="journal article" date="2020" name="Stud. Mycol.">
        <title>101 Dothideomycetes genomes: a test case for predicting lifestyles and emergence of pathogens.</title>
        <authorList>
            <person name="Haridas S."/>
            <person name="Albert R."/>
            <person name="Binder M."/>
            <person name="Bloem J."/>
            <person name="Labutti K."/>
            <person name="Salamov A."/>
            <person name="Andreopoulos B."/>
            <person name="Baker S."/>
            <person name="Barry K."/>
            <person name="Bills G."/>
            <person name="Bluhm B."/>
            <person name="Cannon C."/>
            <person name="Castanera R."/>
            <person name="Culley D."/>
            <person name="Daum C."/>
            <person name="Ezra D."/>
            <person name="Gonzalez J."/>
            <person name="Henrissat B."/>
            <person name="Kuo A."/>
            <person name="Liang C."/>
            <person name="Lipzen A."/>
            <person name="Lutzoni F."/>
            <person name="Magnuson J."/>
            <person name="Mondo S."/>
            <person name="Nolan M."/>
            <person name="Ohm R."/>
            <person name="Pangilinan J."/>
            <person name="Park H.-J."/>
            <person name="Ramirez L."/>
            <person name="Alfaro M."/>
            <person name="Sun H."/>
            <person name="Tritt A."/>
            <person name="Yoshinaga Y."/>
            <person name="Zwiers L.-H."/>
            <person name="Turgeon B."/>
            <person name="Goodwin S."/>
            <person name="Spatafora J."/>
            <person name="Crous P."/>
            <person name="Grigoriev I."/>
        </authorList>
    </citation>
    <scope>NUCLEOTIDE SEQUENCE</scope>
    <source>
        <strain evidence="2">CBS 121410</strain>
    </source>
</reference>
<organism evidence="2 3">
    <name type="scientific">Saccharata proteae CBS 121410</name>
    <dbReference type="NCBI Taxonomy" id="1314787"/>
    <lineage>
        <taxon>Eukaryota</taxon>
        <taxon>Fungi</taxon>
        <taxon>Dikarya</taxon>
        <taxon>Ascomycota</taxon>
        <taxon>Pezizomycotina</taxon>
        <taxon>Dothideomycetes</taxon>
        <taxon>Dothideomycetes incertae sedis</taxon>
        <taxon>Botryosphaeriales</taxon>
        <taxon>Saccharataceae</taxon>
        <taxon>Saccharata</taxon>
    </lineage>
</organism>
<evidence type="ECO:0000313" key="2">
    <source>
        <dbReference type="EMBL" id="KAF2087065.1"/>
    </source>
</evidence>
<gene>
    <name evidence="2" type="ORF">K490DRAFT_57138</name>
</gene>
<proteinExistence type="predicted"/>
<evidence type="ECO:0000313" key="3">
    <source>
        <dbReference type="Proteomes" id="UP000799776"/>
    </source>
</evidence>
<protein>
    <submittedName>
        <fullName evidence="2">Uncharacterized protein</fullName>
    </submittedName>
</protein>
<name>A0A9P4HXJ0_9PEZI</name>
<dbReference type="Proteomes" id="UP000799776">
    <property type="component" value="Unassembled WGS sequence"/>
</dbReference>